<dbReference type="EMBL" id="LAZR01035164">
    <property type="protein sequence ID" value="KKL28254.1"/>
    <property type="molecule type" value="Genomic_DNA"/>
</dbReference>
<comment type="caution">
    <text evidence="7">The sequence shown here is derived from an EMBL/GenBank/DDBJ whole genome shotgun (WGS) entry which is preliminary data.</text>
</comment>
<dbReference type="PANTHER" id="PTHR21197:SF0">
    <property type="entry name" value="UDP-GALACTOPYRANOSE MUTASE"/>
    <property type="match status" value="1"/>
</dbReference>
<dbReference type="AlphaFoldDB" id="A0A0F9C296"/>
<accession>A0A0F9C296</accession>
<dbReference type="GO" id="GO:0005829">
    <property type="term" value="C:cytosol"/>
    <property type="evidence" value="ECO:0007669"/>
    <property type="project" value="TreeGrafter"/>
</dbReference>
<dbReference type="Pfam" id="PF03275">
    <property type="entry name" value="GLF"/>
    <property type="match status" value="1"/>
</dbReference>
<dbReference type="Pfam" id="PF13450">
    <property type="entry name" value="NAD_binding_8"/>
    <property type="match status" value="1"/>
</dbReference>
<dbReference type="GO" id="GO:0050660">
    <property type="term" value="F:flavin adenine dinucleotide binding"/>
    <property type="evidence" value="ECO:0007669"/>
    <property type="project" value="TreeGrafter"/>
</dbReference>
<feature type="domain" description="UDP-galactopyranose mutase C-terminal" evidence="6">
    <location>
        <begin position="147"/>
        <end position="346"/>
    </location>
</feature>
<sequence>MHIGMAGAGLSCAVIGRSLAESGHKITMFESRSHIAGNCHTERDPKSGVMVHAYGPHIFHTNDDEVWEYVNQFMSFKPYVNRVKATTKGKVFSLPINLLTINQFFGSTMSPNEAREFIEERADTSIEEPQNFEEQALKFIGPELYEAFFLGYTRKQWGKEPTEIPASILKRLPVRFNYDDNYFAHRHQGMPEHGYTSMVENILNHPNIEVKLNTKLDPSDIEDYDHVFWSGPLDAYFKHRFGRLQYRTLDFERIEKSGDAQGCAVMNYTDEEVPWTRITEHKHFSPWEAHDKTVLFREYSRSCEPDDIPYYPIHRTDGDTLLEQYQEAAAAEEGVTFIGRLGTYRYMDMDVTIRAALDTLAEWRGAHAS</sequence>
<reference evidence="7" key="1">
    <citation type="journal article" date="2015" name="Nature">
        <title>Complex archaea that bridge the gap between prokaryotes and eukaryotes.</title>
        <authorList>
            <person name="Spang A."/>
            <person name="Saw J.H."/>
            <person name="Jorgensen S.L."/>
            <person name="Zaremba-Niedzwiedzka K."/>
            <person name="Martijn J."/>
            <person name="Lind A.E."/>
            <person name="van Eijk R."/>
            <person name="Schleper C."/>
            <person name="Guy L."/>
            <person name="Ettema T.J."/>
        </authorList>
    </citation>
    <scope>NUCLEOTIDE SEQUENCE</scope>
</reference>
<comment type="similarity">
    <text evidence="2">Belongs to the UDP-galactopyranose/dTDP-fucopyranose mutase family.</text>
</comment>
<dbReference type="GO" id="GO:0008767">
    <property type="term" value="F:UDP-galactopyranose mutase activity"/>
    <property type="evidence" value="ECO:0007669"/>
    <property type="project" value="InterPro"/>
</dbReference>
<dbReference type="SUPFAM" id="SSF51971">
    <property type="entry name" value="Nucleotide-binding domain"/>
    <property type="match status" value="1"/>
</dbReference>
<gene>
    <name evidence="7" type="ORF">LCGC14_2376970</name>
</gene>
<protein>
    <recommendedName>
        <fullName evidence="6">UDP-galactopyranose mutase C-terminal domain-containing protein</fullName>
    </recommendedName>
</protein>
<dbReference type="PANTHER" id="PTHR21197">
    <property type="entry name" value="UDP-GALACTOPYRANOSE MUTASE"/>
    <property type="match status" value="1"/>
</dbReference>
<dbReference type="Gene3D" id="3.40.50.720">
    <property type="entry name" value="NAD(P)-binding Rossmann-like Domain"/>
    <property type="match status" value="3"/>
</dbReference>
<evidence type="ECO:0000313" key="7">
    <source>
        <dbReference type="EMBL" id="KKL28254.1"/>
    </source>
</evidence>
<dbReference type="InterPro" id="IPR015899">
    <property type="entry name" value="UDP-GalPyranose_mutase_C"/>
</dbReference>
<name>A0A0F9C296_9ZZZZ</name>
<evidence type="ECO:0000256" key="3">
    <source>
        <dbReference type="ARBA" id="ARBA00022630"/>
    </source>
</evidence>
<keyword evidence="3" id="KW-0285">Flavoprotein</keyword>
<proteinExistence type="inferred from homology"/>
<organism evidence="7">
    <name type="scientific">marine sediment metagenome</name>
    <dbReference type="NCBI Taxonomy" id="412755"/>
    <lineage>
        <taxon>unclassified sequences</taxon>
        <taxon>metagenomes</taxon>
        <taxon>ecological metagenomes</taxon>
    </lineage>
</organism>
<evidence type="ECO:0000256" key="5">
    <source>
        <dbReference type="ARBA" id="ARBA00023235"/>
    </source>
</evidence>
<dbReference type="NCBIfam" id="TIGR00031">
    <property type="entry name" value="UDP-GALP_mutase"/>
    <property type="match status" value="1"/>
</dbReference>
<evidence type="ECO:0000259" key="6">
    <source>
        <dbReference type="Pfam" id="PF03275"/>
    </source>
</evidence>
<keyword evidence="5" id="KW-0413">Isomerase</keyword>
<evidence type="ECO:0000256" key="2">
    <source>
        <dbReference type="ARBA" id="ARBA00009321"/>
    </source>
</evidence>
<evidence type="ECO:0000256" key="1">
    <source>
        <dbReference type="ARBA" id="ARBA00001974"/>
    </source>
</evidence>
<dbReference type="SUPFAM" id="SSF54373">
    <property type="entry name" value="FAD-linked reductases, C-terminal domain"/>
    <property type="match status" value="1"/>
</dbReference>
<dbReference type="InterPro" id="IPR004379">
    <property type="entry name" value="UDP-GALP_mutase"/>
</dbReference>
<keyword evidence="4" id="KW-0274">FAD</keyword>
<evidence type="ECO:0000256" key="4">
    <source>
        <dbReference type="ARBA" id="ARBA00022827"/>
    </source>
</evidence>
<comment type="cofactor">
    <cofactor evidence="1">
        <name>FAD</name>
        <dbReference type="ChEBI" id="CHEBI:57692"/>
    </cofactor>
</comment>